<accession>A0A7K3WD04</accession>
<dbReference type="Pfam" id="PF19452">
    <property type="entry name" value="DUF5990"/>
    <property type="match status" value="1"/>
</dbReference>
<reference evidence="1 2" key="1">
    <citation type="submission" date="2020-02" db="EMBL/GenBank/DDBJ databases">
        <title>The whole genome sequence of CPCC 205119.</title>
        <authorList>
            <person name="Jiang Z."/>
        </authorList>
    </citation>
    <scope>NUCLEOTIDE SEQUENCE [LARGE SCALE GENOMIC DNA]</scope>
    <source>
        <strain evidence="1 2">CPCC 205119</strain>
    </source>
</reference>
<evidence type="ECO:0000313" key="2">
    <source>
        <dbReference type="Proteomes" id="UP000470470"/>
    </source>
</evidence>
<gene>
    <name evidence="1" type="ORF">G1H19_10130</name>
</gene>
<proteinExistence type="predicted"/>
<dbReference type="EMBL" id="JAAGWK010000011">
    <property type="protein sequence ID" value="NEL54358.1"/>
    <property type="molecule type" value="Genomic_DNA"/>
</dbReference>
<dbReference type="Proteomes" id="UP000470470">
    <property type="component" value="Unassembled WGS sequence"/>
</dbReference>
<evidence type="ECO:0000313" key="1">
    <source>
        <dbReference type="EMBL" id="NEL54358.1"/>
    </source>
</evidence>
<comment type="caution">
    <text evidence="1">The sequence shown here is derived from an EMBL/GenBank/DDBJ whole genome shotgun (WGS) entry which is preliminary data.</text>
</comment>
<organism evidence="1 2">
    <name type="scientific">Goekera deserti</name>
    <dbReference type="NCBI Taxonomy" id="2497753"/>
    <lineage>
        <taxon>Bacteria</taxon>
        <taxon>Bacillati</taxon>
        <taxon>Actinomycetota</taxon>
        <taxon>Actinomycetes</taxon>
        <taxon>Geodermatophilales</taxon>
        <taxon>Geodermatophilaceae</taxon>
        <taxon>Goekera</taxon>
    </lineage>
</organism>
<dbReference type="AlphaFoldDB" id="A0A7K3WD04"/>
<dbReference type="InterPro" id="IPR046032">
    <property type="entry name" value="DUF5990"/>
</dbReference>
<protein>
    <submittedName>
        <fullName evidence="1">Uncharacterized protein</fullName>
    </submittedName>
</protein>
<dbReference type="RefSeq" id="WP_152727608.1">
    <property type="nucleotide sequence ID" value="NZ_JAABOZ010000001.1"/>
</dbReference>
<name>A0A7K3WD04_9ACTN</name>
<sequence>MSTRQVSLVVSVGGVRPCGLEYGLQDKSGGLATGIPLDDGEEFRCLITVRTGSDGAGVPGGPYVHGKSGDRFLYLSYRGSDGEWMRRTKIALPDHVAATADTLVTRVRDTGTTRVTVEAAWTAAPAEPAAP</sequence>
<keyword evidence="2" id="KW-1185">Reference proteome</keyword>